<keyword evidence="2" id="KW-1003">Cell membrane</keyword>
<feature type="transmembrane region" description="Helical" evidence="10">
    <location>
        <begin position="185"/>
        <end position="205"/>
    </location>
</feature>
<evidence type="ECO:0000256" key="7">
    <source>
        <dbReference type="ARBA" id="ARBA00023170"/>
    </source>
</evidence>
<dbReference type="Pfam" id="PF00001">
    <property type="entry name" value="7tm_1"/>
    <property type="match status" value="1"/>
</dbReference>
<evidence type="ECO:0000256" key="3">
    <source>
        <dbReference type="ARBA" id="ARBA00022692"/>
    </source>
</evidence>
<comment type="subcellular location">
    <subcellularLocation>
        <location evidence="1">Cell membrane</location>
        <topology evidence="1">Multi-pass membrane protein</topology>
    </subcellularLocation>
</comment>
<name>A0ABM0N129_SACKO</name>
<dbReference type="InterPro" id="IPR017452">
    <property type="entry name" value="GPCR_Rhodpsn_7TM"/>
</dbReference>
<feature type="domain" description="G-protein coupled receptors family 1 profile" evidence="11">
    <location>
        <begin position="85"/>
        <end position="328"/>
    </location>
</feature>
<evidence type="ECO:0000313" key="13">
    <source>
        <dbReference type="RefSeq" id="XP_006825970.1"/>
    </source>
</evidence>
<dbReference type="PANTHER" id="PTHR24248:SF200">
    <property type="entry name" value="5-HYDROXYTRYPTAMINE RECEPTOR 1B-LIKE ISOFORM X1"/>
    <property type="match status" value="1"/>
</dbReference>
<dbReference type="InterPro" id="IPR000276">
    <property type="entry name" value="GPCR_Rhodpsn"/>
</dbReference>
<feature type="transmembrane region" description="Helical" evidence="10">
    <location>
        <begin position="105"/>
        <end position="124"/>
    </location>
</feature>
<feature type="transmembrane region" description="Helical" evidence="10">
    <location>
        <begin position="144"/>
        <end position="164"/>
    </location>
</feature>
<dbReference type="Proteomes" id="UP000694865">
    <property type="component" value="Unplaced"/>
</dbReference>
<evidence type="ECO:0000259" key="11">
    <source>
        <dbReference type="PROSITE" id="PS50262"/>
    </source>
</evidence>
<dbReference type="RefSeq" id="XP_006825970.1">
    <property type="nucleotide sequence ID" value="XM_006825907.1"/>
</dbReference>
<proteinExistence type="inferred from homology"/>
<evidence type="ECO:0000256" key="5">
    <source>
        <dbReference type="ARBA" id="ARBA00023040"/>
    </source>
</evidence>
<comment type="similarity">
    <text evidence="9">Belongs to the G-protein coupled receptor 1 family.</text>
</comment>
<evidence type="ECO:0000256" key="4">
    <source>
        <dbReference type="ARBA" id="ARBA00022989"/>
    </source>
</evidence>
<dbReference type="SUPFAM" id="SSF81321">
    <property type="entry name" value="Family A G protein-coupled receptor-like"/>
    <property type="match status" value="1"/>
</dbReference>
<keyword evidence="12" id="KW-1185">Reference proteome</keyword>
<keyword evidence="4 10" id="KW-1133">Transmembrane helix</keyword>
<evidence type="ECO:0000256" key="8">
    <source>
        <dbReference type="ARBA" id="ARBA00023224"/>
    </source>
</evidence>
<keyword evidence="3 9" id="KW-0812">Transmembrane</keyword>
<dbReference type="PANTHER" id="PTHR24248">
    <property type="entry name" value="ADRENERGIC RECEPTOR-RELATED G-PROTEIN COUPLED RECEPTOR"/>
    <property type="match status" value="1"/>
</dbReference>
<keyword evidence="8 9" id="KW-0807">Transducer</keyword>
<reference evidence="13" key="1">
    <citation type="submission" date="2025-08" db="UniProtKB">
        <authorList>
            <consortium name="RefSeq"/>
        </authorList>
    </citation>
    <scope>IDENTIFICATION</scope>
    <source>
        <tissue evidence="13">Testes</tissue>
    </source>
</reference>
<evidence type="ECO:0000256" key="10">
    <source>
        <dbReference type="SAM" id="Phobius"/>
    </source>
</evidence>
<feature type="transmembrane region" description="Helical" evidence="10">
    <location>
        <begin position="69"/>
        <end position="93"/>
    </location>
</feature>
<feature type="transmembrane region" description="Helical" evidence="10">
    <location>
        <begin position="225"/>
        <end position="252"/>
    </location>
</feature>
<evidence type="ECO:0000313" key="12">
    <source>
        <dbReference type="Proteomes" id="UP000694865"/>
    </source>
</evidence>
<dbReference type="PRINTS" id="PR00237">
    <property type="entry name" value="GPCRRHODOPSN"/>
</dbReference>
<evidence type="ECO:0000256" key="9">
    <source>
        <dbReference type="RuleBase" id="RU000688"/>
    </source>
</evidence>
<sequence>MSFRYYPMMSLGNGSSADERSLNRTVYPSQYSWLNNLMSLNFTLNETLVNITVNVTEEVADVRITTEKIVGVVFVFFLVVFTVIGNVFVLSAIMLERNLRTVPNYMIGSLAVADLLVATLVMPVTCVYDVTERWILGPEMCDMWVSFDVLCCTSSILNLCIIALDRYWVITRPIEYMKRRTPRRAFLMIIFAWIASILISIPPLFGWRTEADKADPNVCQISRDHAYTIFSTFGAFYIPLTVMLIVYWKIYIAARKRIRGKRYRVEMSASSITLDSPKTAVTKLTMNGHSGLETSDQVVTRVRRTKRELSAARERKATRTLGFIYIALGRKNVFSDNPPFAFIFATGYDALLAVAKKTKVMPRKAEGTRLEDVKEYKYLGQWNRGRGRPRKTWDITTWTNTEIFGSAKKKTENRVLWCSLVVNFRIEEDTG</sequence>
<evidence type="ECO:0000256" key="6">
    <source>
        <dbReference type="ARBA" id="ARBA00023136"/>
    </source>
</evidence>
<accession>A0ABM0N129</accession>
<keyword evidence="7 9" id="KW-0675">Receptor</keyword>
<evidence type="ECO:0000256" key="2">
    <source>
        <dbReference type="ARBA" id="ARBA00022475"/>
    </source>
</evidence>
<evidence type="ECO:0000256" key="1">
    <source>
        <dbReference type="ARBA" id="ARBA00004651"/>
    </source>
</evidence>
<dbReference type="GeneID" id="100368609"/>
<keyword evidence="6 10" id="KW-0472">Membrane</keyword>
<keyword evidence="5 9" id="KW-0297">G-protein coupled receptor</keyword>
<dbReference type="Gene3D" id="1.20.1070.10">
    <property type="entry name" value="Rhodopsin 7-helix transmembrane proteins"/>
    <property type="match status" value="1"/>
</dbReference>
<protein>
    <submittedName>
        <fullName evidence="13">5-hydroxytryptamine receptor 1A-like</fullName>
    </submittedName>
</protein>
<dbReference type="PROSITE" id="PS00237">
    <property type="entry name" value="G_PROTEIN_RECEP_F1_1"/>
    <property type="match status" value="1"/>
</dbReference>
<gene>
    <name evidence="13" type="primary">LOC100368609</name>
</gene>
<organism evidence="12 13">
    <name type="scientific">Saccoglossus kowalevskii</name>
    <name type="common">Acorn worm</name>
    <dbReference type="NCBI Taxonomy" id="10224"/>
    <lineage>
        <taxon>Eukaryota</taxon>
        <taxon>Metazoa</taxon>
        <taxon>Hemichordata</taxon>
        <taxon>Enteropneusta</taxon>
        <taxon>Harrimaniidae</taxon>
        <taxon>Saccoglossus</taxon>
    </lineage>
</organism>
<dbReference type="PROSITE" id="PS50262">
    <property type="entry name" value="G_PROTEIN_RECEP_F1_2"/>
    <property type="match status" value="1"/>
</dbReference>